<feature type="transmembrane region" description="Helical" evidence="6">
    <location>
        <begin position="96"/>
        <end position="117"/>
    </location>
</feature>
<feature type="transmembrane region" description="Helical" evidence="6">
    <location>
        <begin position="156"/>
        <end position="173"/>
    </location>
</feature>
<dbReference type="AlphaFoldDB" id="A0A0U4P0D6"/>
<feature type="domain" description="EamA" evidence="7">
    <location>
        <begin position="153"/>
        <end position="290"/>
    </location>
</feature>
<feature type="transmembrane region" description="Helical" evidence="6">
    <location>
        <begin position="216"/>
        <end position="239"/>
    </location>
</feature>
<dbReference type="SUPFAM" id="SSF103481">
    <property type="entry name" value="Multidrug resistance efflux transporter EmrE"/>
    <property type="match status" value="2"/>
</dbReference>
<evidence type="ECO:0000256" key="4">
    <source>
        <dbReference type="ARBA" id="ARBA00022989"/>
    </source>
</evidence>
<dbReference type="PANTHER" id="PTHR32322:SF2">
    <property type="entry name" value="EAMA DOMAIN-CONTAINING PROTEIN"/>
    <property type="match status" value="1"/>
</dbReference>
<dbReference type="KEGG" id="por:APT59_06640"/>
<comment type="similarity">
    <text evidence="2">Belongs to the EamA transporter family.</text>
</comment>
<feature type="transmembrane region" description="Helical" evidence="6">
    <location>
        <begin position="69"/>
        <end position="90"/>
    </location>
</feature>
<keyword evidence="5 6" id="KW-0472">Membrane</keyword>
<evidence type="ECO:0000256" key="6">
    <source>
        <dbReference type="SAM" id="Phobius"/>
    </source>
</evidence>
<name>A0A0U4P0D6_9PSED</name>
<comment type="subcellular location">
    <subcellularLocation>
        <location evidence="1">Membrane</location>
        <topology evidence="1">Multi-pass membrane protein</topology>
    </subcellularLocation>
</comment>
<keyword evidence="3 6" id="KW-0812">Transmembrane</keyword>
<evidence type="ECO:0000256" key="3">
    <source>
        <dbReference type="ARBA" id="ARBA00022692"/>
    </source>
</evidence>
<proteinExistence type="inferred from homology"/>
<organism evidence="8 9">
    <name type="scientific">Pseudomonas oryzihabitans</name>
    <dbReference type="NCBI Taxonomy" id="47885"/>
    <lineage>
        <taxon>Bacteria</taxon>
        <taxon>Pseudomonadati</taxon>
        <taxon>Pseudomonadota</taxon>
        <taxon>Gammaproteobacteria</taxon>
        <taxon>Pseudomonadales</taxon>
        <taxon>Pseudomonadaceae</taxon>
        <taxon>Pseudomonas</taxon>
    </lineage>
</organism>
<reference evidence="8 9" key="1">
    <citation type="submission" date="2016-01" db="EMBL/GenBank/DDBJ databases">
        <title>Annotation of Pseudomonas oryzihabitans USDA-ARS-USMARC-56511.</title>
        <authorList>
            <person name="Harhay G.P."/>
            <person name="Harhay D.M."/>
            <person name="Smith T.P.L."/>
            <person name="Bono J.L."/>
            <person name="Heaton M.P."/>
            <person name="Clawson M.L."/>
            <person name="Chitko-Mckown C.G."/>
            <person name="Capik S.F."/>
            <person name="DeDonder K.D."/>
            <person name="Apley M.D."/>
            <person name="Lubbers B.V."/>
            <person name="White B.J."/>
            <person name="Larson R.L."/>
        </authorList>
    </citation>
    <scope>NUCLEOTIDE SEQUENCE [LARGE SCALE GENOMIC DNA]</scope>
    <source>
        <strain evidence="8 9">USDA-ARS-USMARC-56511</strain>
    </source>
</reference>
<keyword evidence="4 6" id="KW-1133">Transmembrane helix</keyword>
<sequence length="300" mass="31862">MRKELDLPAVLVMLVLCLVWGLQQTAIKAIAEQVDPLLQIGWRSLLAAGLLYGLARWRGIRCLGRDQTLVPGLLAGSLFAMEFLCMAVGLNYTSAAHMVVFIYTAPLFAACGLHWLVPGERLSLRQWLGVVLAGVGVVCAFLIGQPSGGASWQGDLIGLVGGACWGATTVLIRRSALAEAPPLRTLFYQLGVTGVVLLALALPLGKRLNLSGLDSLAWSSLAFQVFIVAGISLLGWFVLLSRYRAAPLGVLTLLTPLFGVLMGVWLLGETLGAGFLVGAALVLCGLLIVSYPSRSRTAPR</sequence>
<feature type="transmembrane region" description="Helical" evidence="6">
    <location>
        <begin position="273"/>
        <end position="291"/>
    </location>
</feature>
<evidence type="ECO:0000256" key="2">
    <source>
        <dbReference type="ARBA" id="ARBA00007362"/>
    </source>
</evidence>
<dbReference type="InterPro" id="IPR000620">
    <property type="entry name" value="EamA_dom"/>
</dbReference>
<evidence type="ECO:0000256" key="1">
    <source>
        <dbReference type="ARBA" id="ARBA00004141"/>
    </source>
</evidence>
<dbReference type="GO" id="GO:0016020">
    <property type="term" value="C:membrane"/>
    <property type="evidence" value="ECO:0007669"/>
    <property type="project" value="UniProtKB-SubCell"/>
</dbReference>
<feature type="transmembrane region" description="Helical" evidence="6">
    <location>
        <begin position="124"/>
        <end position="144"/>
    </location>
</feature>
<evidence type="ECO:0000313" key="9">
    <source>
        <dbReference type="Proteomes" id="UP000064137"/>
    </source>
</evidence>
<evidence type="ECO:0000259" key="7">
    <source>
        <dbReference type="Pfam" id="PF00892"/>
    </source>
</evidence>
<evidence type="ECO:0000256" key="5">
    <source>
        <dbReference type="ARBA" id="ARBA00023136"/>
    </source>
</evidence>
<gene>
    <name evidence="8" type="ORF">APT59_06640</name>
</gene>
<dbReference type="PANTHER" id="PTHR32322">
    <property type="entry name" value="INNER MEMBRANE TRANSPORTER"/>
    <property type="match status" value="1"/>
</dbReference>
<feature type="transmembrane region" description="Helical" evidence="6">
    <location>
        <begin position="246"/>
        <end position="267"/>
    </location>
</feature>
<dbReference type="RefSeq" id="WP_059314137.1">
    <property type="nucleotide sequence ID" value="NZ_CP013987.1"/>
</dbReference>
<dbReference type="OrthoDB" id="184388at2"/>
<protein>
    <recommendedName>
        <fullName evidence="7">EamA domain-containing protein</fullName>
    </recommendedName>
</protein>
<evidence type="ECO:0000313" key="8">
    <source>
        <dbReference type="EMBL" id="ALZ83902.1"/>
    </source>
</evidence>
<feature type="transmembrane region" description="Helical" evidence="6">
    <location>
        <begin position="37"/>
        <end position="57"/>
    </location>
</feature>
<dbReference type="Pfam" id="PF00892">
    <property type="entry name" value="EamA"/>
    <property type="match status" value="2"/>
</dbReference>
<dbReference type="InterPro" id="IPR037185">
    <property type="entry name" value="EmrE-like"/>
</dbReference>
<accession>A0A0U4P0D6</accession>
<feature type="domain" description="EamA" evidence="7">
    <location>
        <begin position="8"/>
        <end position="140"/>
    </location>
</feature>
<dbReference type="EMBL" id="CP013987">
    <property type="protein sequence ID" value="ALZ83902.1"/>
    <property type="molecule type" value="Genomic_DNA"/>
</dbReference>
<dbReference type="Proteomes" id="UP000064137">
    <property type="component" value="Chromosome"/>
</dbReference>
<feature type="transmembrane region" description="Helical" evidence="6">
    <location>
        <begin position="185"/>
        <end position="204"/>
    </location>
</feature>
<dbReference type="InterPro" id="IPR050638">
    <property type="entry name" value="AA-Vitamin_Transporters"/>
</dbReference>